<sequence length="397" mass="44457">MAFSYFNPVRIKFDVEFTQILRDELGGQSALVLTSRSFAPKIEDLRKYINITQVILVPPNPQLAFFGDIWAQSRGASQIIALGGGSVIDAAKAVSLDIGFGEFDNLLKNGAGEGAKNIKKANVYALPTTAGTSSELTKWATIWESKHNKKHSLMLEHLYCQVAIYDISLMQNMPLDLSVHTALDALSHSVESLWNKNANPISTNNALRAMDLILEYLPLLYERLTKEAKKRVKHAKSSDMKSYFTESRNIESSIAKSCNTKSCAEDLRFLRQRLALASIHAGLAFSNTQTALAHAISYPLTMQFHIPHGLACSFSLPYIIESLPKKSLAFEILKPYKKRILRLFKQVNISRNPRDYGLDSINIREIFHALNARAKNSIAKPKVLEKRLLKAISQNKH</sequence>
<gene>
    <name evidence="7" type="ORF">LS71_008935</name>
</gene>
<dbReference type="RefSeq" id="WP_052058222.1">
    <property type="nucleotide sequence ID" value="NZ_JRPR02000014.1"/>
</dbReference>
<dbReference type="InterPro" id="IPR039697">
    <property type="entry name" value="Alcohol_dehydrogenase_Fe"/>
</dbReference>
<dbReference type="SUPFAM" id="SSF56796">
    <property type="entry name" value="Dehydroquinate synthase-like"/>
    <property type="match status" value="1"/>
</dbReference>
<evidence type="ECO:0000259" key="5">
    <source>
        <dbReference type="Pfam" id="PF00465"/>
    </source>
</evidence>
<feature type="domain" description="Alcohol dehydrogenase iron-type/glycerol dehydrogenase GldA" evidence="5">
    <location>
        <begin position="23"/>
        <end position="166"/>
    </location>
</feature>
<evidence type="ECO:0000259" key="6">
    <source>
        <dbReference type="Pfam" id="PF25137"/>
    </source>
</evidence>
<feature type="domain" description="Fe-containing alcohol dehydrogenase-like C-terminal" evidence="6">
    <location>
        <begin position="179"/>
        <end position="229"/>
    </location>
</feature>
<dbReference type="InterPro" id="IPR056798">
    <property type="entry name" value="ADH_Fe_C"/>
</dbReference>
<evidence type="ECO:0000313" key="8">
    <source>
        <dbReference type="Proteomes" id="UP000029733"/>
    </source>
</evidence>
<dbReference type="Pfam" id="PF00465">
    <property type="entry name" value="Fe-ADH"/>
    <property type="match status" value="1"/>
</dbReference>
<dbReference type="GO" id="GO:0046872">
    <property type="term" value="F:metal ion binding"/>
    <property type="evidence" value="ECO:0007669"/>
    <property type="project" value="InterPro"/>
</dbReference>
<keyword evidence="8" id="KW-1185">Reference proteome</keyword>
<dbReference type="Pfam" id="PF25137">
    <property type="entry name" value="ADH_Fe_C"/>
    <property type="match status" value="2"/>
</dbReference>
<name>A0A4U8T5T0_9HELI</name>
<dbReference type="PANTHER" id="PTHR11496">
    <property type="entry name" value="ALCOHOL DEHYDROGENASE"/>
    <property type="match status" value="1"/>
</dbReference>
<dbReference type="EMBL" id="JRPR02000014">
    <property type="protein sequence ID" value="TLD94895.1"/>
    <property type="molecule type" value="Genomic_DNA"/>
</dbReference>
<comment type="caution">
    <text evidence="7">The sequence shown here is derived from an EMBL/GenBank/DDBJ whole genome shotgun (WGS) entry which is preliminary data.</text>
</comment>
<evidence type="ECO:0000256" key="1">
    <source>
        <dbReference type="ARBA" id="ARBA00001962"/>
    </source>
</evidence>
<dbReference type="OrthoDB" id="9778433at2"/>
<keyword evidence="3" id="KW-0560">Oxidoreductase</keyword>
<accession>A0A4U8T5T0</accession>
<comment type="cofactor">
    <cofactor evidence="1">
        <name>Fe cation</name>
        <dbReference type="ChEBI" id="CHEBI:24875"/>
    </cofactor>
</comment>
<dbReference type="PANTHER" id="PTHR11496:SF102">
    <property type="entry name" value="ALCOHOL DEHYDROGENASE 4"/>
    <property type="match status" value="1"/>
</dbReference>
<keyword evidence="4" id="KW-0520">NAD</keyword>
<organism evidence="7 8">
    <name type="scientific">Helicobacter jaachi</name>
    <dbReference type="NCBI Taxonomy" id="1677920"/>
    <lineage>
        <taxon>Bacteria</taxon>
        <taxon>Pseudomonadati</taxon>
        <taxon>Campylobacterota</taxon>
        <taxon>Epsilonproteobacteria</taxon>
        <taxon>Campylobacterales</taxon>
        <taxon>Helicobacteraceae</taxon>
        <taxon>Helicobacter</taxon>
    </lineage>
</organism>
<dbReference type="Gene3D" id="1.20.1090.10">
    <property type="entry name" value="Dehydroquinate synthase-like - alpha domain"/>
    <property type="match status" value="1"/>
</dbReference>
<evidence type="ECO:0000256" key="4">
    <source>
        <dbReference type="ARBA" id="ARBA00023027"/>
    </source>
</evidence>
<proteinExistence type="inferred from homology"/>
<dbReference type="Proteomes" id="UP000029733">
    <property type="component" value="Unassembled WGS sequence"/>
</dbReference>
<dbReference type="InterPro" id="IPR001670">
    <property type="entry name" value="ADH_Fe/GldA"/>
</dbReference>
<dbReference type="InterPro" id="IPR018211">
    <property type="entry name" value="ADH_Fe_CS"/>
</dbReference>
<dbReference type="GO" id="GO:0004022">
    <property type="term" value="F:alcohol dehydrogenase (NAD+) activity"/>
    <property type="evidence" value="ECO:0007669"/>
    <property type="project" value="TreeGrafter"/>
</dbReference>
<reference evidence="7 8" key="1">
    <citation type="journal article" date="2014" name="Genome Announc.">
        <title>Draft genome sequences of eight enterohepatic helicobacter species isolated from both laboratory and wild rodents.</title>
        <authorList>
            <person name="Sheh A."/>
            <person name="Shen Z."/>
            <person name="Fox J.G."/>
        </authorList>
    </citation>
    <scope>NUCLEOTIDE SEQUENCE [LARGE SCALE GENOMIC DNA]</scope>
    <source>
        <strain evidence="7 8">MIT 09-6949</strain>
    </source>
</reference>
<feature type="domain" description="Fe-containing alcohol dehydrogenase-like C-terminal" evidence="6">
    <location>
        <begin position="270"/>
        <end position="322"/>
    </location>
</feature>
<dbReference type="AlphaFoldDB" id="A0A4U8T5T0"/>
<dbReference type="PROSITE" id="PS00913">
    <property type="entry name" value="ADH_IRON_1"/>
    <property type="match status" value="1"/>
</dbReference>
<evidence type="ECO:0000313" key="7">
    <source>
        <dbReference type="EMBL" id="TLD94895.1"/>
    </source>
</evidence>
<evidence type="ECO:0000256" key="2">
    <source>
        <dbReference type="ARBA" id="ARBA00007358"/>
    </source>
</evidence>
<dbReference type="Gene3D" id="3.40.50.1970">
    <property type="match status" value="1"/>
</dbReference>
<evidence type="ECO:0000256" key="3">
    <source>
        <dbReference type="ARBA" id="ARBA00023002"/>
    </source>
</evidence>
<comment type="similarity">
    <text evidence="2">Belongs to the iron-containing alcohol dehydrogenase family.</text>
</comment>
<protein>
    <submittedName>
        <fullName evidence="7">Iron-containing alcohol dehydrogenase</fullName>
    </submittedName>
</protein>